<organism evidence="2 3">
    <name type="scientific">Ascobolus immersus RN42</name>
    <dbReference type="NCBI Taxonomy" id="1160509"/>
    <lineage>
        <taxon>Eukaryota</taxon>
        <taxon>Fungi</taxon>
        <taxon>Dikarya</taxon>
        <taxon>Ascomycota</taxon>
        <taxon>Pezizomycotina</taxon>
        <taxon>Pezizomycetes</taxon>
        <taxon>Pezizales</taxon>
        <taxon>Ascobolaceae</taxon>
        <taxon>Ascobolus</taxon>
    </lineage>
</organism>
<dbReference type="AlphaFoldDB" id="A0A3N4I370"/>
<reference evidence="2 3" key="1">
    <citation type="journal article" date="2018" name="Nat. Ecol. Evol.">
        <title>Pezizomycetes genomes reveal the molecular basis of ectomycorrhizal truffle lifestyle.</title>
        <authorList>
            <person name="Murat C."/>
            <person name="Payen T."/>
            <person name="Noel B."/>
            <person name="Kuo A."/>
            <person name="Morin E."/>
            <person name="Chen J."/>
            <person name="Kohler A."/>
            <person name="Krizsan K."/>
            <person name="Balestrini R."/>
            <person name="Da Silva C."/>
            <person name="Montanini B."/>
            <person name="Hainaut M."/>
            <person name="Levati E."/>
            <person name="Barry K.W."/>
            <person name="Belfiori B."/>
            <person name="Cichocki N."/>
            <person name="Clum A."/>
            <person name="Dockter R.B."/>
            <person name="Fauchery L."/>
            <person name="Guy J."/>
            <person name="Iotti M."/>
            <person name="Le Tacon F."/>
            <person name="Lindquist E.A."/>
            <person name="Lipzen A."/>
            <person name="Malagnac F."/>
            <person name="Mello A."/>
            <person name="Molinier V."/>
            <person name="Miyauchi S."/>
            <person name="Poulain J."/>
            <person name="Riccioni C."/>
            <person name="Rubini A."/>
            <person name="Sitrit Y."/>
            <person name="Splivallo R."/>
            <person name="Traeger S."/>
            <person name="Wang M."/>
            <person name="Zifcakova L."/>
            <person name="Wipf D."/>
            <person name="Zambonelli A."/>
            <person name="Paolocci F."/>
            <person name="Nowrousian M."/>
            <person name="Ottonello S."/>
            <person name="Baldrian P."/>
            <person name="Spatafora J.W."/>
            <person name="Henrissat B."/>
            <person name="Nagy L.G."/>
            <person name="Aury J.M."/>
            <person name="Wincker P."/>
            <person name="Grigoriev I.V."/>
            <person name="Bonfante P."/>
            <person name="Martin F.M."/>
        </authorList>
    </citation>
    <scope>NUCLEOTIDE SEQUENCE [LARGE SCALE GENOMIC DNA]</scope>
    <source>
        <strain evidence="2 3">RN42</strain>
    </source>
</reference>
<sequence>MASLFSWSSQYKGEMYEERGKSTQFLNRPSEVLKEHLQNHHQLNEYGMEMHGPTFASEYSSRRNGTRPEQWKRILGEMENRFYGKAKGDILAVRLEELGGPKPPQTMKRRADTALNETPSKKVPTTAAGTAGIRSTFASRPPLPVAPRRSLAFGAGSRGPKTPETSDDEHEVAQKPKVAVEKTGREEKLDDREPTGPENEEEKLVEVIEKTMDVESELAIVDKDIATSLATLHTVLGNVLLTDDINRKRRLASALKQCANLLLTIFDEEPSEMTEAGGSDQV</sequence>
<protein>
    <submittedName>
        <fullName evidence="2">Uncharacterized protein</fullName>
    </submittedName>
</protein>
<dbReference type="EMBL" id="ML119703">
    <property type="protein sequence ID" value="RPA79108.1"/>
    <property type="molecule type" value="Genomic_DNA"/>
</dbReference>
<accession>A0A3N4I370</accession>
<evidence type="ECO:0000313" key="3">
    <source>
        <dbReference type="Proteomes" id="UP000275078"/>
    </source>
</evidence>
<dbReference type="Proteomes" id="UP000275078">
    <property type="component" value="Unassembled WGS sequence"/>
</dbReference>
<keyword evidence="3" id="KW-1185">Reference proteome</keyword>
<name>A0A3N4I370_ASCIM</name>
<evidence type="ECO:0000256" key="1">
    <source>
        <dbReference type="SAM" id="MobiDB-lite"/>
    </source>
</evidence>
<gene>
    <name evidence="2" type="ORF">BJ508DRAFT_308698</name>
</gene>
<feature type="region of interest" description="Disordered" evidence="1">
    <location>
        <begin position="98"/>
        <end position="201"/>
    </location>
</feature>
<proteinExistence type="predicted"/>
<evidence type="ECO:0000313" key="2">
    <source>
        <dbReference type="EMBL" id="RPA79108.1"/>
    </source>
</evidence>
<feature type="compositionally biased region" description="Basic and acidic residues" evidence="1">
    <location>
        <begin position="171"/>
        <end position="195"/>
    </location>
</feature>